<feature type="region of interest" description="Disordered" evidence="1">
    <location>
        <begin position="1"/>
        <end position="21"/>
    </location>
</feature>
<reference evidence="3 4" key="1">
    <citation type="submission" date="2012-02" db="EMBL/GenBank/DDBJ databases">
        <title>Complete sequence of chromosome of Singulisphaera acidiphila DSM 18658.</title>
        <authorList>
            <consortium name="US DOE Joint Genome Institute (JGI-PGF)"/>
            <person name="Lucas S."/>
            <person name="Copeland A."/>
            <person name="Lapidus A."/>
            <person name="Glavina del Rio T."/>
            <person name="Dalin E."/>
            <person name="Tice H."/>
            <person name="Bruce D."/>
            <person name="Goodwin L."/>
            <person name="Pitluck S."/>
            <person name="Peters L."/>
            <person name="Ovchinnikova G."/>
            <person name="Chertkov O."/>
            <person name="Kyrpides N."/>
            <person name="Mavromatis K."/>
            <person name="Ivanova N."/>
            <person name="Brettin T."/>
            <person name="Detter J.C."/>
            <person name="Han C."/>
            <person name="Larimer F."/>
            <person name="Land M."/>
            <person name="Hauser L."/>
            <person name="Markowitz V."/>
            <person name="Cheng J.-F."/>
            <person name="Hugenholtz P."/>
            <person name="Woyke T."/>
            <person name="Wu D."/>
            <person name="Tindall B."/>
            <person name="Pomrenke H."/>
            <person name="Brambilla E."/>
            <person name="Klenk H.-P."/>
            <person name="Eisen J.A."/>
        </authorList>
    </citation>
    <scope>NUCLEOTIDE SEQUENCE [LARGE SCALE GENOMIC DNA]</scope>
    <source>
        <strain evidence="4">ATCC BAA-1392 / DSM 18658 / VKM B-2454 / MOB10</strain>
    </source>
</reference>
<feature type="transmembrane region" description="Helical" evidence="2">
    <location>
        <begin position="39"/>
        <end position="67"/>
    </location>
</feature>
<protein>
    <submittedName>
        <fullName evidence="3">Uncharacterized protein</fullName>
    </submittedName>
</protein>
<dbReference type="RefSeq" id="WP_015250538.1">
    <property type="nucleotide sequence ID" value="NC_019892.1"/>
</dbReference>
<dbReference type="KEGG" id="saci:Sinac_7435"/>
<evidence type="ECO:0000313" key="4">
    <source>
        <dbReference type="Proteomes" id="UP000010798"/>
    </source>
</evidence>
<keyword evidence="4" id="KW-1185">Reference proteome</keyword>
<evidence type="ECO:0000256" key="1">
    <source>
        <dbReference type="SAM" id="MobiDB-lite"/>
    </source>
</evidence>
<dbReference type="InterPro" id="IPR046031">
    <property type="entry name" value="DUF5989"/>
</dbReference>
<keyword evidence="2" id="KW-0472">Membrane</keyword>
<dbReference type="STRING" id="886293.Sinac_7435"/>
<dbReference type="eggNOG" id="ENOG5032K36">
    <property type="taxonomic scope" value="Bacteria"/>
</dbReference>
<keyword evidence="2" id="KW-1133">Transmembrane helix</keyword>
<gene>
    <name evidence="3" type="ordered locus">Sinac_7435</name>
</gene>
<dbReference type="AlphaFoldDB" id="L0DR71"/>
<dbReference type="Proteomes" id="UP000010798">
    <property type="component" value="Chromosome"/>
</dbReference>
<evidence type="ECO:0000256" key="2">
    <source>
        <dbReference type="SAM" id="Phobius"/>
    </source>
</evidence>
<name>L0DR71_SINAD</name>
<dbReference type="HOGENOM" id="CLU_2719653_0_0_0"/>
<feature type="compositionally biased region" description="Basic and acidic residues" evidence="1">
    <location>
        <begin position="1"/>
        <end position="18"/>
    </location>
</feature>
<organism evidence="3 4">
    <name type="scientific">Singulisphaera acidiphila (strain ATCC BAA-1392 / DSM 18658 / VKM B-2454 / MOB10)</name>
    <dbReference type="NCBI Taxonomy" id="886293"/>
    <lineage>
        <taxon>Bacteria</taxon>
        <taxon>Pseudomonadati</taxon>
        <taxon>Planctomycetota</taxon>
        <taxon>Planctomycetia</taxon>
        <taxon>Isosphaerales</taxon>
        <taxon>Isosphaeraceae</taxon>
        <taxon>Singulisphaera</taxon>
    </lineage>
</organism>
<dbReference type="OrthoDB" id="291192at2"/>
<dbReference type="EMBL" id="CP003364">
    <property type="protein sequence ID" value="AGA31472.1"/>
    <property type="molecule type" value="Genomic_DNA"/>
</dbReference>
<dbReference type="Pfam" id="PF19451">
    <property type="entry name" value="DUF5989"/>
    <property type="match status" value="1"/>
</dbReference>
<accession>L0DR71</accession>
<evidence type="ECO:0000313" key="3">
    <source>
        <dbReference type="EMBL" id="AGA31472.1"/>
    </source>
</evidence>
<sequence>MSNARTEKPKTDSLDELAHSSQPSLPAELFDFLKHNKKWWLLPILLVLAMFGILLALASTPAAPFIYTMF</sequence>
<proteinExistence type="predicted"/>
<keyword evidence="2" id="KW-0812">Transmembrane</keyword>